<dbReference type="Pfam" id="PF22105">
    <property type="entry name" value="DUF6943"/>
    <property type="match status" value="1"/>
</dbReference>
<reference evidence="1 2" key="1">
    <citation type="submission" date="2018-05" db="EMBL/GenBank/DDBJ databases">
        <title>Flavobacterium sp. MEBiC07310.</title>
        <authorList>
            <person name="Baek K."/>
        </authorList>
    </citation>
    <scope>NUCLEOTIDE SEQUENCE [LARGE SCALE GENOMIC DNA]</scope>
    <source>
        <strain evidence="1 2">MEBiC07310</strain>
    </source>
</reference>
<organism evidence="1 2">
    <name type="scientific">Flavobacterium sediminis</name>
    <dbReference type="NCBI Taxonomy" id="2201181"/>
    <lineage>
        <taxon>Bacteria</taxon>
        <taxon>Pseudomonadati</taxon>
        <taxon>Bacteroidota</taxon>
        <taxon>Flavobacteriia</taxon>
        <taxon>Flavobacteriales</taxon>
        <taxon>Flavobacteriaceae</taxon>
        <taxon>Flavobacterium</taxon>
    </lineage>
</organism>
<dbReference type="OrthoDB" id="670969at2"/>
<proteinExistence type="predicted"/>
<accession>A0A2U8QYP9</accession>
<dbReference type="AlphaFoldDB" id="A0A2U8QYP9"/>
<dbReference type="KEGG" id="fse:DI487_12845"/>
<evidence type="ECO:0000313" key="1">
    <source>
        <dbReference type="EMBL" id="AWM15350.1"/>
    </source>
</evidence>
<evidence type="ECO:0000313" key="2">
    <source>
        <dbReference type="Proteomes" id="UP000245429"/>
    </source>
</evidence>
<dbReference type="Proteomes" id="UP000245429">
    <property type="component" value="Chromosome"/>
</dbReference>
<protein>
    <submittedName>
        <fullName evidence="1">Uncharacterized protein</fullName>
    </submittedName>
</protein>
<keyword evidence="2" id="KW-1185">Reference proteome</keyword>
<dbReference type="InterPro" id="IPR054223">
    <property type="entry name" value="DUF6943"/>
</dbReference>
<gene>
    <name evidence="1" type="ORF">DI487_12845</name>
</gene>
<name>A0A2U8QYP9_9FLAO</name>
<sequence>MTNFIVKSHVVGKSYAKPHFFVLNKGLNSGKPQNEPFTNSFVLIFQKEEDKEDVFWIASSLWKSKFWMTYLRGSVIPFLALYEFQKEFFPKVNRLLQEHEQHQKNVKALQLLQQQEAHHAKNIHLINELRNAILMRYRNK</sequence>
<dbReference type="EMBL" id="CP029463">
    <property type="protein sequence ID" value="AWM15350.1"/>
    <property type="molecule type" value="Genomic_DNA"/>
</dbReference>